<evidence type="ECO:0000256" key="1">
    <source>
        <dbReference type="SAM" id="MobiDB-lite"/>
    </source>
</evidence>
<feature type="region of interest" description="Disordered" evidence="1">
    <location>
        <begin position="672"/>
        <end position="700"/>
    </location>
</feature>
<feature type="compositionally biased region" description="Polar residues" evidence="1">
    <location>
        <begin position="578"/>
        <end position="592"/>
    </location>
</feature>
<dbReference type="Proteomes" id="UP001454036">
    <property type="component" value="Unassembled WGS sequence"/>
</dbReference>
<feature type="compositionally biased region" description="Basic and acidic residues" evidence="1">
    <location>
        <begin position="263"/>
        <end position="286"/>
    </location>
</feature>
<dbReference type="EMBL" id="BAABME010000600">
    <property type="protein sequence ID" value="GAA0144078.1"/>
    <property type="molecule type" value="Genomic_DNA"/>
</dbReference>
<reference evidence="2 3" key="1">
    <citation type="submission" date="2024-01" db="EMBL/GenBank/DDBJ databases">
        <title>The complete chloroplast genome sequence of Lithospermum erythrorhizon: insights into the phylogenetic relationship among Boraginaceae species and the maternal lineages of purple gromwells.</title>
        <authorList>
            <person name="Okada T."/>
            <person name="Watanabe K."/>
        </authorList>
    </citation>
    <scope>NUCLEOTIDE SEQUENCE [LARGE SCALE GENOMIC DNA]</scope>
</reference>
<protein>
    <recommendedName>
        <fullName evidence="4">Protein LNK2</fullName>
    </recommendedName>
</protein>
<feature type="region of interest" description="Disordered" evidence="1">
    <location>
        <begin position="246"/>
        <end position="302"/>
    </location>
</feature>
<evidence type="ECO:0000313" key="3">
    <source>
        <dbReference type="Proteomes" id="UP001454036"/>
    </source>
</evidence>
<feature type="region of interest" description="Disordered" evidence="1">
    <location>
        <begin position="560"/>
        <end position="592"/>
    </location>
</feature>
<dbReference type="InterPro" id="IPR039928">
    <property type="entry name" value="LNK"/>
</dbReference>
<dbReference type="PANTHER" id="PTHR33334:SF5">
    <property type="entry name" value="PROTEIN LNK2"/>
    <property type="match status" value="1"/>
</dbReference>
<comment type="caution">
    <text evidence="2">The sequence shown here is derived from an EMBL/GenBank/DDBJ whole genome shotgun (WGS) entry which is preliminary data.</text>
</comment>
<gene>
    <name evidence="2" type="ORF">LIER_04610</name>
</gene>
<feature type="compositionally biased region" description="Polar residues" evidence="1">
    <location>
        <begin position="287"/>
        <end position="297"/>
    </location>
</feature>
<evidence type="ECO:0008006" key="4">
    <source>
        <dbReference type="Google" id="ProtNLM"/>
    </source>
</evidence>
<sequence>MFDWNDEEITNIIWGEARESDDHIVPYPDANEEKHSNSFGDQTKKHSNSFGDQTKKGWDEEAHSIKPDGADFREPELKGNPKYEEDECLEDGLGLESRPSSSISNSTKTEQDSTRMGASSNLTEIPECNASKRGETSRLHVSSEIFQNQQDDEQGNFVNYGWDNIGNFDDLEKIFSNDDPIFGDASLGNVDELWSSSKDVTRSPDKSIPLSFEAPSLDVNALPTLSGQLAIPSEFSLDQDILSPVSPEITNSTSDTPKLKSCRNADEYEEGENKSLKIDNTTKDASRNSPALNSPLSHGTPDIQNEFVDKGIQQNQLRRTGIRSKEKYEVRPLQYICATWSTSPNQLQQFDSQYAPAMGQPYPPFVASQHGQLGPHSSQYNHFRGPFFGSPWYVNVGTHCLPMVGLPQHHSGEDGHQNTISDFGTSLVNPDALRKPSEPPTQPLPMTPQEKIEKLRRKQKMRAMLAIQKQQEQFNNQASSVETPNLEGANSEIDETMTILPSSKLFKKDDSTIGVHPGDHSIEESILFQLQQIIEKLDIRIRLCIRDSLFRLARSAVQRQYSSDTSSTGRSGRDEGEQYSQNRVSNMNAVETKTNPIDRAVAHLLFHRPLDSSEKHAERPGTSSSANLSYERRAELMSLPITQLPQSQGNDVNVSHDGAKASLLFTEADQLRKSPGLDIPEISPPDEAAATSVFTTGTSQ</sequence>
<organism evidence="2 3">
    <name type="scientific">Lithospermum erythrorhizon</name>
    <name type="common">Purple gromwell</name>
    <name type="synonym">Lithospermum officinale var. erythrorhizon</name>
    <dbReference type="NCBI Taxonomy" id="34254"/>
    <lineage>
        <taxon>Eukaryota</taxon>
        <taxon>Viridiplantae</taxon>
        <taxon>Streptophyta</taxon>
        <taxon>Embryophyta</taxon>
        <taxon>Tracheophyta</taxon>
        <taxon>Spermatophyta</taxon>
        <taxon>Magnoliopsida</taxon>
        <taxon>eudicotyledons</taxon>
        <taxon>Gunneridae</taxon>
        <taxon>Pentapetalae</taxon>
        <taxon>asterids</taxon>
        <taxon>lamiids</taxon>
        <taxon>Boraginales</taxon>
        <taxon>Boraginaceae</taxon>
        <taxon>Boraginoideae</taxon>
        <taxon>Lithospermeae</taxon>
        <taxon>Lithospermum</taxon>
    </lineage>
</organism>
<dbReference type="AlphaFoldDB" id="A0AAV3P243"/>
<dbReference type="GO" id="GO:0007623">
    <property type="term" value="P:circadian rhythm"/>
    <property type="evidence" value="ECO:0007669"/>
    <property type="project" value="InterPro"/>
</dbReference>
<accession>A0AAV3P243</accession>
<keyword evidence="3" id="KW-1185">Reference proteome</keyword>
<name>A0AAV3P243_LITER</name>
<dbReference type="GO" id="GO:0006355">
    <property type="term" value="P:regulation of DNA-templated transcription"/>
    <property type="evidence" value="ECO:0007669"/>
    <property type="project" value="InterPro"/>
</dbReference>
<proteinExistence type="predicted"/>
<feature type="region of interest" description="Disordered" evidence="1">
    <location>
        <begin position="14"/>
        <end position="119"/>
    </location>
</feature>
<evidence type="ECO:0000313" key="2">
    <source>
        <dbReference type="EMBL" id="GAA0144078.1"/>
    </source>
</evidence>
<dbReference type="PANTHER" id="PTHR33334">
    <property type="entry name" value="PROTEIN LNK1"/>
    <property type="match status" value="1"/>
</dbReference>
<feature type="compositionally biased region" description="Polar residues" evidence="1">
    <location>
        <begin position="98"/>
        <end position="119"/>
    </location>
</feature>
<feature type="compositionally biased region" description="Basic and acidic residues" evidence="1">
    <location>
        <begin position="53"/>
        <end position="83"/>
    </location>
</feature>